<dbReference type="Proteomes" id="UP000092952">
    <property type="component" value="Chromosome"/>
</dbReference>
<evidence type="ECO:0000256" key="7">
    <source>
        <dbReference type="PROSITE-ProRule" id="PRU01016"/>
    </source>
</evidence>
<reference evidence="11" key="1">
    <citation type="submission" date="2016-03" db="EMBL/GenBank/DDBJ databases">
        <title>Complete genome sequence of Solimmundus cernigliae, representing a novel lineage of polycyclic aromatic hydrocarbon degraders within the Gammaproteobacteria.</title>
        <authorList>
            <person name="Singleton D.R."/>
            <person name="Dickey A.N."/>
            <person name="Scholl E.H."/>
            <person name="Wright F.A."/>
            <person name="Aitken M.D."/>
        </authorList>
    </citation>
    <scope>NUCLEOTIDE SEQUENCE [LARGE SCALE GENOMIC DNA]</scope>
    <source>
        <strain evidence="11">TR3.2</strain>
    </source>
</reference>
<dbReference type="GO" id="GO:0003886">
    <property type="term" value="F:DNA (cytosine-5-)-methyltransferase activity"/>
    <property type="evidence" value="ECO:0007669"/>
    <property type="project" value="UniProtKB-EC"/>
</dbReference>
<dbReference type="Gene3D" id="3.40.50.150">
    <property type="entry name" value="Vaccinia Virus protein VP39"/>
    <property type="match status" value="1"/>
</dbReference>
<proteinExistence type="inferred from homology"/>
<evidence type="ECO:0000256" key="1">
    <source>
        <dbReference type="ARBA" id="ARBA00011975"/>
    </source>
</evidence>
<dbReference type="REBASE" id="230477">
    <property type="entry name" value="M.IceTR32ORF6495P"/>
</dbReference>
<feature type="region of interest" description="Disordered" evidence="9">
    <location>
        <begin position="507"/>
        <end position="527"/>
    </location>
</feature>
<evidence type="ECO:0000313" key="10">
    <source>
        <dbReference type="EMBL" id="ANX03876.1"/>
    </source>
</evidence>
<dbReference type="Gene3D" id="3.90.120.10">
    <property type="entry name" value="DNA Methylase, subunit A, domain 2"/>
    <property type="match status" value="1"/>
</dbReference>
<accession>A0A1B1YSZ4</accession>
<evidence type="ECO:0000256" key="9">
    <source>
        <dbReference type="SAM" id="MobiDB-lite"/>
    </source>
</evidence>
<evidence type="ECO:0000256" key="6">
    <source>
        <dbReference type="ARBA" id="ARBA00047422"/>
    </source>
</evidence>
<keyword evidence="5" id="KW-0680">Restriction system</keyword>
<dbReference type="AlphaFoldDB" id="A0A1B1YSZ4"/>
<keyword evidence="2 7" id="KW-0489">Methyltransferase</keyword>
<evidence type="ECO:0000313" key="11">
    <source>
        <dbReference type="Proteomes" id="UP000092952"/>
    </source>
</evidence>
<dbReference type="NCBIfam" id="TIGR00675">
    <property type="entry name" value="dcm"/>
    <property type="match status" value="1"/>
</dbReference>
<dbReference type="GO" id="GO:0003677">
    <property type="term" value="F:DNA binding"/>
    <property type="evidence" value="ECO:0007669"/>
    <property type="project" value="TreeGrafter"/>
</dbReference>
<dbReference type="PANTHER" id="PTHR10629:SF52">
    <property type="entry name" value="DNA (CYTOSINE-5)-METHYLTRANSFERASE 1"/>
    <property type="match status" value="1"/>
</dbReference>
<evidence type="ECO:0000256" key="2">
    <source>
        <dbReference type="ARBA" id="ARBA00022603"/>
    </source>
</evidence>
<dbReference type="Pfam" id="PF00145">
    <property type="entry name" value="DNA_methylase"/>
    <property type="match status" value="1"/>
</dbReference>
<dbReference type="EC" id="2.1.1.37" evidence="1"/>
<dbReference type="STRING" id="1810504.PG2T_06495"/>
<dbReference type="GO" id="GO:0032259">
    <property type="term" value="P:methylation"/>
    <property type="evidence" value="ECO:0007669"/>
    <property type="project" value="UniProtKB-KW"/>
</dbReference>
<dbReference type="PROSITE" id="PS51679">
    <property type="entry name" value="SAM_MT_C5"/>
    <property type="match status" value="1"/>
</dbReference>
<organism evidence="10 11">
    <name type="scientific">Immundisolibacter cernigliae</name>
    <dbReference type="NCBI Taxonomy" id="1810504"/>
    <lineage>
        <taxon>Bacteria</taxon>
        <taxon>Pseudomonadati</taxon>
        <taxon>Pseudomonadota</taxon>
        <taxon>Gammaproteobacteria</taxon>
        <taxon>Immundisolibacterales</taxon>
        <taxon>Immundisolibacteraceae</taxon>
        <taxon>Immundisolibacter</taxon>
    </lineage>
</organism>
<dbReference type="PRINTS" id="PR00105">
    <property type="entry name" value="C5METTRFRASE"/>
</dbReference>
<feature type="active site" evidence="7">
    <location>
        <position position="130"/>
    </location>
</feature>
<dbReference type="RefSeq" id="WP_068803599.1">
    <property type="nucleotide sequence ID" value="NZ_CP014671.1"/>
</dbReference>
<dbReference type="InterPro" id="IPR001525">
    <property type="entry name" value="C5_MeTfrase"/>
</dbReference>
<dbReference type="PANTHER" id="PTHR10629">
    <property type="entry name" value="CYTOSINE-SPECIFIC METHYLTRANSFERASE"/>
    <property type="match status" value="1"/>
</dbReference>
<dbReference type="KEGG" id="gbi:PG2T_06495"/>
<evidence type="ECO:0000256" key="4">
    <source>
        <dbReference type="ARBA" id="ARBA00022691"/>
    </source>
</evidence>
<dbReference type="InterPro" id="IPR050390">
    <property type="entry name" value="C5-Methyltransferase"/>
</dbReference>
<dbReference type="InterPro" id="IPR031303">
    <property type="entry name" value="C5_meth_CS"/>
</dbReference>
<dbReference type="GO" id="GO:0044027">
    <property type="term" value="P:negative regulation of gene expression via chromosomal CpG island methylation"/>
    <property type="evidence" value="ECO:0007669"/>
    <property type="project" value="TreeGrafter"/>
</dbReference>
<dbReference type="GO" id="GO:0009307">
    <property type="term" value="P:DNA restriction-modification system"/>
    <property type="evidence" value="ECO:0007669"/>
    <property type="project" value="UniProtKB-KW"/>
</dbReference>
<protein>
    <recommendedName>
        <fullName evidence="1">DNA (cytosine-5-)-methyltransferase</fullName>
        <ecNumber evidence="1">2.1.1.37</ecNumber>
    </recommendedName>
</protein>
<dbReference type="PROSITE" id="PS00095">
    <property type="entry name" value="C5_MTASE_2"/>
    <property type="match status" value="1"/>
</dbReference>
<dbReference type="EMBL" id="CP014671">
    <property type="protein sequence ID" value="ANX03876.1"/>
    <property type="molecule type" value="Genomic_DNA"/>
</dbReference>
<dbReference type="OrthoDB" id="9813719at2"/>
<keyword evidence="11" id="KW-1185">Reference proteome</keyword>
<gene>
    <name evidence="10" type="ORF">PG2T_06495</name>
</gene>
<comment type="catalytic activity">
    <reaction evidence="6">
        <text>a 2'-deoxycytidine in DNA + S-adenosyl-L-methionine = a 5-methyl-2'-deoxycytidine in DNA + S-adenosyl-L-homocysteine + H(+)</text>
        <dbReference type="Rhea" id="RHEA:13681"/>
        <dbReference type="Rhea" id="RHEA-COMP:11369"/>
        <dbReference type="Rhea" id="RHEA-COMP:11370"/>
        <dbReference type="ChEBI" id="CHEBI:15378"/>
        <dbReference type="ChEBI" id="CHEBI:57856"/>
        <dbReference type="ChEBI" id="CHEBI:59789"/>
        <dbReference type="ChEBI" id="CHEBI:85452"/>
        <dbReference type="ChEBI" id="CHEBI:85454"/>
        <dbReference type="EC" id="2.1.1.37"/>
    </reaction>
</comment>
<keyword evidence="4 7" id="KW-0949">S-adenosyl-L-methionine</keyword>
<dbReference type="InParanoid" id="A0A1B1YSZ4"/>
<evidence type="ECO:0000256" key="3">
    <source>
        <dbReference type="ARBA" id="ARBA00022679"/>
    </source>
</evidence>
<name>A0A1B1YSZ4_9GAMM</name>
<evidence type="ECO:0000256" key="8">
    <source>
        <dbReference type="RuleBase" id="RU000416"/>
    </source>
</evidence>
<evidence type="ECO:0000256" key="5">
    <source>
        <dbReference type="ARBA" id="ARBA00022747"/>
    </source>
</evidence>
<comment type="similarity">
    <text evidence="7 8">Belongs to the class I-like SAM-binding methyltransferase superfamily. C5-methyltransferase family.</text>
</comment>
<dbReference type="InterPro" id="IPR029063">
    <property type="entry name" value="SAM-dependent_MTases_sf"/>
</dbReference>
<keyword evidence="3 7" id="KW-0808">Transferase</keyword>
<dbReference type="SUPFAM" id="SSF53335">
    <property type="entry name" value="S-adenosyl-L-methionine-dependent methyltransferases"/>
    <property type="match status" value="1"/>
</dbReference>
<sequence length="539" mass="60654">MPVPIIDLFAGPGGLGEGFASLRGHKGKPFFEIALSIERDPVAHRTLTLRAVFRRLRGTEDVRHYYRYIRGEIDEAAFRRIPAVASAFEHAATEARCLELGKSDEASIDREIRAALKGQETWVLIGGPPCQAYSLAGRSRRTNDKDFHKDEKHLLYREYLRIIHVHKPTLFVMENVKGLLSSKHSGDPMFEKIIGDLSMPTEGLEYEIRSFTKKGDGSALVPTDYLIQSERHGIPQSRHRVILLGVRKALHMPQHQLLAPVARAVTVRQAIDDLPRIRSKLSRGDSVEAWRKAVQAAPSYVKGWRAESESVVIETMRAFAAAATSTTTGSAFILRRYRGPKRRTELQRWVHDRSVGGVCQHEGRAHMESDLARYLFSASFAHLWGYCPRLDVFPPKLLPDHLNVRFAGDFDAIPFKDRFRVQCRDEPSTTVVAHIAKDGHYYIHYDASQCRSLTVREAARLQTFPDNYVFAGTRTEQYTQVGNAVPPLLAHKLAKIVRSLLNEMSRGTRRQAGDAVQKMPAGSVPRNLPEQFPVLAEAG</sequence>